<dbReference type="AlphaFoldDB" id="A0A2P2N941"/>
<protein>
    <submittedName>
        <fullName evidence="2">Uncharacterized protein</fullName>
    </submittedName>
</protein>
<keyword evidence="1" id="KW-0472">Membrane</keyword>
<dbReference type="EMBL" id="GGEC01058517">
    <property type="protein sequence ID" value="MBX39001.1"/>
    <property type="molecule type" value="Transcribed_RNA"/>
</dbReference>
<organism evidence="2">
    <name type="scientific">Rhizophora mucronata</name>
    <name type="common">Asiatic mangrove</name>
    <dbReference type="NCBI Taxonomy" id="61149"/>
    <lineage>
        <taxon>Eukaryota</taxon>
        <taxon>Viridiplantae</taxon>
        <taxon>Streptophyta</taxon>
        <taxon>Embryophyta</taxon>
        <taxon>Tracheophyta</taxon>
        <taxon>Spermatophyta</taxon>
        <taxon>Magnoliopsida</taxon>
        <taxon>eudicotyledons</taxon>
        <taxon>Gunneridae</taxon>
        <taxon>Pentapetalae</taxon>
        <taxon>rosids</taxon>
        <taxon>fabids</taxon>
        <taxon>Malpighiales</taxon>
        <taxon>Rhizophoraceae</taxon>
        <taxon>Rhizophora</taxon>
    </lineage>
</organism>
<evidence type="ECO:0000256" key="1">
    <source>
        <dbReference type="SAM" id="Phobius"/>
    </source>
</evidence>
<feature type="transmembrane region" description="Helical" evidence="1">
    <location>
        <begin position="30"/>
        <end position="48"/>
    </location>
</feature>
<proteinExistence type="predicted"/>
<accession>A0A2P2N941</accession>
<keyword evidence="1" id="KW-0812">Transmembrane</keyword>
<name>A0A2P2N941_RHIMU</name>
<evidence type="ECO:0000313" key="2">
    <source>
        <dbReference type="EMBL" id="MBX39001.1"/>
    </source>
</evidence>
<keyword evidence="1" id="KW-1133">Transmembrane helix</keyword>
<sequence length="66" mass="7683">MSILCFVFALCANFLASLLLRVIKMTYVDTIHISIILALLIFSLRMVFNKSEFFKMHIIYPIRQIG</sequence>
<reference evidence="2" key="1">
    <citation type="submission" date="2018-02" db="EMBL/GenBank/DDBJ databases">
        <title>Rhizophora mucronata_Transcriptome.</title>
        <authorList>
            <person name="Meera S.P."/>
            <person name="Sreeshan A."/>
            <person name="Augustine A."/>
        </authorList>
    </citation>
    <scope>NUCLEOTIDE SEQUENCE</scope>
    <source>
        <tissue evidence="2">Leaf</tissue>
    </source>
</reference>